<accession>A0A5D1ZTU2</accession>
<evidence type="ECO:0000313" key="2">
    <source>
        <dbReference type="Proteomes" id="UP000323506"/>
    </source>
</evidence>
<organism evidence="1 2">
    <name type="scientific">Gossypium darwinii</name>
    <name type="common">Darwin's cotton</name>
    <name type="synonym">Gossypium barbadense var. darwinii</name>
    <dbReference type="NCBI Taxonomy" id="34276"/>
    <lineage>
        <taxon>Eukaryota</taxon>
        <taxon>Viridiplantae</taxon>
        <taxon>Streptophyta</taxon>
        <taxon>Embryophyta</taxon>
        <taxon>Tracheophyta</taxon>
        <taxon>Spermatophyta</taxon>
        <taxon>Magnoliopsida</taxon>
        <taxon>eudicotyledons</taxon>
        <taxon>Gunneridae</taxon>
        <taxon>Pentapetalae</taxon>
        <taxon>rosids</taxon>
        <taxon>malvids</taxon>
        <taxon>Malvales</taxon>
        <taxon>Malvaceae</taxon>
        <taxon>Malvoideae</taxon>
        <taxon>Gossypium</taxon>
    </lineage>
</organism>
<sequence>MTSSTTTTTATTTTKTVNPHLTFEHKRDAYGFAMRPQHAQRYREYANLYREEEEKRSDRWNDFFGTPSRLSSIAYQ</sequence>
<keyword evidence="2" id="KW-1185">Reference proteome</keyword>
<reference evidence="1 2" key="1">
    <citation type="submission" date="2019-06" db="EMBL/GenBank/DDBJ databases">
        <title>WGS assembly of Gossypium darwinii.</title>
        <authorList>
            <person name="Chen Z.J."/>
            <person name="Sreedasyam A."/>
            <person name="Ando A."/>
            <person name="Song Q."/>
            <person name="De L."/>
            <person name="Hulse-Kemp A."/>
            <person name="Ding M."/>
            <person name="Ye W."/>
            <person name="Kirkbride R."/>
            <person name="Jenkins J."/>
            <person name="Plott C."/>
            <person name="Lovell J."/>
            <person name="Lin Y.-M."/>
            <person name="Vaughn R."/>
            <person name="Liu B."/>
            <person name="Li W."/>
            <person name="Simpson S."/>
            <person name="Scheffler B."/>
            <person name="Saski C."/>
            <person name="Grover C."/>
            <person name="Hu G."/>
            <person name="Conover J."/>
            <person name="Carlson J."/>
            <person name="Shu S."/>
            <person name="Boston L."/>
            <person name="Williams M."/>
            <person name="Peterson D."/>
            <person name="Mcgee K."/>
            <person name="Jones D."/>
            <person name="Wendel J."/>
            <person name="Stelly D."/>
            <person name="Grimwood J."/>
            <person name="Schmutz J."/>
        </authorList>
    </citation>
    <scope>NUCLEOTIDE SEQUENCE [LARGE SCALE GENOMIC DNA]</scope>
    <source>
        <strain evidence="1">1808015.09</strain>
    </source>
</reference>
<dbReference type="EMBL" id="CM017713">
    <property type="protein sequence ID" value="TYG35957.1"/>
    <property type="molecule type" value="Genomic_DNA"/>
</dbReference>
<gene>
    <name evidence="1" type="ORF">ES288_D13G025800v1</name>
</gene>
<proteinExistence type="predicted"/>
<protein>
    <submittedName>
        <fullName evidence="1">Uncharacterized protein</fullName>
    </submittedName>
</protein>
<dbReference type="Proteomes" id="UP000323506">
    <property type="component" value="Chromosome D13"/>
</dbReference>
<name>A0A5D1ZTU2_GOSDA</name>
<evidence type="ECO:0000313" key="1">
    <source>
        <dbReference type="EMBL" id="TYG35957.1"/>
    </source>
</evidence>
<dbReference type="AlphaFoldDB" id="A0A5D1ZTU2"/>